<keyword evidence="1 3" id="KW-0479">Metal-binding</keyword>
<reference evidence="5" key="1">
    <citation type="submission" date="2009-12" db="EMBL/GenBank/DDBJ databases">
        <title>Sequence of Clostridiales genomosp. BVAB3 str. UPII9-5.</title>
        <authorList>
            <person name="Madupu R."/>
            <person name="Durkin A.S."/>
            <person name="Torralba M."/>
            <person name="Methe B."/>
            <person name="Sutton G.G."/>
            <person name="Strausberg R.L."/>
            <person name="Nelson K.E."/>
        </authorList>
    </citation>
    <scope>NUCLEOTIDE SEQUENCE [LARGE SCALE GENOMIC DNA]</scope>
    <source>
        <strain evidence="5">W1219</strain>
    </source>
</reference>
<dbReference type="OrthoDB" id="9810005at2"/>
<dbReference type="eggNOG" id="COG0084">
    <property type="taxonomic scope" value="Bacteria"/>
</dbReference>
<keyword evidence="2 4" id="KW-0378">Hydrolase</keyword>
<feature type="binding site" evidence="3">
    <location>
        <position position="204"/>
    </location>
    <ligand>
        <name>a divalent metal cation</name>
        <dbReference type="ChEBI" id="CHEBI:60240"/>
        <label>1</label>
    </ligand>
</feature>
<dbReference type="STRING" id="679192.HMPREF9013_1139"/>
<name>D2MN03_9FIRM</name>
<feature type="binding site" evidence="3">
    <location>
        <position position="9"/>
    </location>
    <ligand>
        <name>a divalent metal cation</name>
        <dbReference type="ChEBI" id="CHEBI:60240"/>
        <label>1</label>
    </ligand>
</feature>
<dbReference type="GO" id="GO:0016788">
    <property type="term" value="F:hydrolase activity, acting on ester bonds"/>
    <property type="evidence" value="ECO:0007669"/>
    <property type="project" value="InterPro"/>
</dbReference>
<protein>
    <submittedName>
        <fullName evidence="4">Hydrolase, TatD family</fullName>
    </submittedName>
</protein>
<evidence type="ECO:0000256" key="2">
    <source>
        <dbReference type="ARBA" id="ARBA00022801"/>
    </source>
</evidence>
<dbReference type="NCBIfam" id="TIGR00010">
    <property type="entry name" value="YchF/TatD family DNA exonuclease"/>
    <property type="match status" value="1"/>
</dbReference>
<feature type="binding site" evidence="3">
    <location>
        <position position="154"/>
    </location>
    <ligand>
        <name>a divalent metal cation</name>
        <dbReference type="ChEBI" id="CHEBI:60240"/>
        <label>2</label>
    </ligand>
</feature>
<dbReference type="PIRSF" id="PIRSF005902">
    <property type="entry name" value="DNase_TatD"/>
    <property type="match status" value="1"/>
</dbReference>
<feature type="binding site" evidence="3">
    <location>
        <position position="94"/>
    </location>
    <ligand>
        <name>a divalent metal cation</name>
        <dbReference type="ChEBI" id="CHEBI:60240"/>
        <label>1</label>
    </ligand>
</feature>
<organism evidence="4 5">
    <name type="scientific">Bulleidia extructa W1219</name>
    <dbReference type="NCBI Taxonomy" id="679192"/>
    <lineage>
        <taxon>Bacteria</taxon>
        <taxon>Bacillati</taxon>
        <taxon>Bacillota</taxon>
        <taxon>Erysipelotrichia</taxon>
        <taxon>Erysipelotrichales</taxon>
        <taxon>Erysipelotrichaceae</taxon>
        <taxon>Bulleidia</taxon>
    </lineage>
</organism>
<dbReference type="FunFam" id="3.20.20.140:FF:000005">
    <property type="entry name" value="TatD family hydrolase"/>
    <property type="match status" value="1"/>
</dbReference>
<dbReference type="AlphaFoldDB" id="D2MN03"/>
<dbReference type="InterPro" id="IPR001130">
    <property type="entry name" value="TatD-like"/>
</dbReference>
<dbReference type="RefSeq" id="WP_006626774.1">
    <property type="nucleotide sequence ID" value="NZ_ADFR01000002.1"/>
</dbReference>
<dbReference type="Proteomes" id="UP000005017">
    <property type="component" value="Unassembled WGS sequence"/>
</dbReference>
<evidence type="ECO:0000313" key="5">
    <source>
        <dbReference type="Proteomes" id="UP000005017"/>
    </source>
</evidence>
<dbReference type="InterPro" id="IPR015991">
    <property type="entry name" value="TatD/YcfH-like"/>
</dbReference>
<dbReference type="SUPFAM" id="SSF51556">
    <property type="entry name" value="Metallo-dependent hydrolases"/>
    <property type="match status" value="1"/>
</dbReference>
<accession>D2MN03</accession>
<evidence type="ECO:0000256" key="1">
    <source>
        <dbReference type="ARBA" id="ARBA00022723"/>
    </source>
</evidence>
<keyword evidence="5" id="KW-1185">Reference proteome</keyword>
<gene>
    <name evidence="4" type="ORF">HMPREF9013_1139</name>
</gene>
<dbReference type="InterPro" id="IPR018228">
    <property type="entry name" value="DNase_TatD-rel_CS"/>
</dbReference>
<dbReference type="Pfam" id="PF01026">
    <property type="entry name" value="TatD_DNase"/>
    <property type="match status" value="1"/>
</dbReference>
<evidence type="ECO:0000313" key="4">
    <source>
        <dbReference type="EMBL" id="EFC06429.1"/>
    </source>
</evidence>
<dbReference type="PANTHER" id="PTHR46124:SF2">
    <property type="entry name" value="D-AMINOACYL-TRNA DEACYLASE"/>
    <property type="match status" value="1"/>
</dbReference>
<dbReference type="GO" id="GO:0004536">
    <property type="term" value="F:DNA nuclease activity"/>
    <property type="evidence" value="ECO:0007669"/>
    <property type="project" value="InterPro"/>
</dbReference>
<feature type="binding site" evidence="3">
    <location>
        <position position="132"/>
    </location>
    <ligand>
        <name>a divalent metal cation</name>
        <dbReference type="ChEBI" id="CHEBI:60240"/>
        <label>2</label>
    </ligand>
</feature>
<dbReference type="Gene3D" id="3.20.20.140">
    <property type="entry name" value="Metal-dependent hydrolases"/>
    <property type="match status" value="1"/>
</dbReference>
<dbReference type="PROSITE" id="PS01091">
    <property type="entry name" value="TATD_3"/>
    <property type="match status" value="1"/>
</dbReference>
<comment type="caution">
    <text evidence="4">The sequence shown here is derived from an EMBL/GenBank/DDBJ whole genome shotgun (WGS) entry which is preliminary data.</text>
</comment>
<dbReference type="PANTHER" id="PTHR46124">
    <property type="entry name" value="D-AMINOACYL-TRNA DEACYLASE"/>
    <property type="match status" value="1"/>
</dbReference>
<dbReference type="EMBL" id="ADFR01000002">
    <property type="protein sequence ID" value="EFC06429.1"/>
    <property type="molecule type" value="Genomic_DNA"/>
</dbReference>
<dbReference type="CDD" id="cd01310">
    <property type="entry name" value="TatD_DNAse"/>
    <property type="match status" value="1"/>
</dbReference>
<proteinExistence type="predicted"/>
<sequence length="260" mass="29937">MRFLDSHFHLMVEEFEEDRESVLQRALDQGVKDLMVITLDHAETKKAIAFNQAHGNPFLIAAGIFPEDLDKDNEAYWKEFCELCAKPEIAAIGEIGLEYHWVRDVELRRKQKLLFVKQIELAKSLNKPYLVHSRDAMQDTFDIMKAHGGRGLVHCFPGSLEMAKEFHKLGFYTAIGGAITFKNARHAVEVVKGMDIRYLLSETDSPYMAPVPHRGHRNEPSYIPMIVEKMAEVRNVSLEEMAEQIHHNWMNFLSLDTIKL</sequence>
<evidence type="ECO:0000256" key="3">
    <source>
        <dbReference type="PIRSR" id="PIRSR005902-1"/>
    </source>
</evidence>
<dbReference type="GO" id="GO:0046872">
    <property type="term" value="F:metal ion binding"/>
    <property type="evidence" value="ECO:0007669"/>
    <property type="project" value="UniProtKB-KW"/>
</dbReference>
<dbReference type="InterPro" id="IPR032466">
    <property type="entry name" value="Metal_Hydrolase"/>
</dbReference>
<feature type="binding site" evidence="3">
    <location>
        <position position="7"/>
    </location>
    <ligand>
        <name>a divalent metal cation</name>
        <dbReference type="ChEBI" id="CHEBI:60240"/>
        <label>1</label>
    </ligand>
</feature>